<feature type="compositionally biased region" description="Polar residues" evidence="1">
    <location>
        <begin position="7"/>
        <end position="19"/>
    </location>
</feature>
<evidence type="ECO:0000313" key="3">
    <source>
        <dbReference type="Proteomes" id="UP001152795"/>
    </source>
</evidence>
<organism evidence="2 3">
    <name type="scientific">Paramuricea clavata</name>
    <name type="common">Red gorgonian</name>
    <name type="synonym">Violescent sea-whip</name>
    <dbReference type="NCBI Taxonomy" id="317549"/>
    <lineage>
        <taxon>Eukaryota</taxon>
        <taxon>Metazoa</taxon>
        <taxon>Cnidaria</taxon>
        <taxon>Anthozoa</taxon>
        <taxon>Octocorallia</taxon>
        <taxon>Malacalcyonacea</taxon>
        <taxon>Plexauridae</taxon>
        <taxon>Paramuricea</taxon>
    </lineage>
</organism>
<gene>
    <name evidence="2" type="ORF">PACLA_8A016835</name>
</gene>
<name>A0A7D9E916_PARCT</name>
<feature type="compositionally biased region" description="Polar residues" evidence="1">
    <location>
        <begin position="28"/>
        <end position="46"/>
    </location>
</feature>
<dbReference type="AlphaFoldDB" id="A0A7D9E916"/>
<proteinExistence type="predicted"/>
<feature type="region of interest" description="Disordered" evidence="1">
    <location>
        <begin position="1"/>
        <end position="68"/>
    </location>
</feature>
<dbReference type="EMBL" id="CACRXK020004989">
    <property type="protein sequence ID" value="CAB4004748.1"/>
    <property type="molecule type" value="Genomic_DNA"/>
</dbReference>
<evidence type="ECO:0000256" key="1">
    <source>
        <dbReference type="SAM" id="MobiDB-lite"/>
    </source>
</evidence>
<feature type="non-terminal residue" evidence="2">
    <location>
        <position position="1"/>
    </location>
</feature>
<keyword evidence="3" id="KW-1185">Reference proteome</keyword>
<dbReference type="Proteomes" id="UP001152795">
    <property type="component" value="Unassembled WGS sequence"/>
</dbReference>
<evidence type="ECO:0000313" key="2">
    <source>
        <dbReference type="EMBL" id="CAB4004748.1"/>
    </source>
</evidence>
<protein>
    <submittedName>
        <fullName evidence="2">Uncharacterized protein</fullName>
    </submittedName>
</protein>
<sequence>ECESMRSEITQNNGSQSELPTDAGLTTEKYSQQKNYGTGSQQPQQLSKEEFGNQEKYPSQDVSDPKKLQEEIVGRVRRTKKNISVIATKLNDFMVEPGNCENEITAVQDQDQSLEAHNRRSPDVVLQSTTGSFTTSSISPSGSTVKRDLAERIQRRNHHKQNNYKFKAISDV</sequence>
<comment type="caution">
    <text evidence="2">The sequence shown here is derived from an EMBL/GenBank/DDBJ whole genome shotgun (WGS) entry which is preliminary data.</text>
</comment>
<reference evidence="2" key="1">
    <citation type="submission" date="2020-04" db="EMBL/GenBank/DDBJ databases">
        <authorList>
            <person name="Alioto T."/>
            <person name="Alioto T."/>
            <person name="Gomez Garrido J."/>
        </authorList>
    </citation>
    <scope>NUCLEOTIDE SEQUENCE</scope>
    <source>
        <strain evidence="2">A484AB</strain>
    </source>
</reference>
<accession>A0A7D9E916</accession>